<dbReference type="EMBL" id="BPLQ01011142">
    <property type="protein sequence ID" value="GIY55933.1"/>
    <property type="molecule type" value="Genomic_DNA"/>
</dbReference>
<gene>
    <name evidence="1" type="ORF">CDAR_566801</name>
</gene>
<sequence>MKPAVEQVREHSATSASFPTHVLDCGHEVSTYSPVHFFKYLSGDLQNVSARNGIVLLSQVQEHVERKKSSAKTGYVLSKPRQVNRLHLFHTRNNGEYLHALY</sequence>
<reference evidence="1 2" key="1">
    <citation type="submission" date="2021-06" db="EMBL/GenBank/DDBJ databases">
        <title>Caerostris darwini draft genome.</title>
        <authorList>
            <person name="Kono N."/>
            <person name="Arakawa K."/>
        </authorList>
    </citation>
    <scope>NUCLEOTIDE SEQUENCE [LARGE SCALE GENOMIC DNA]</scope>
</reference>
<protein>
    <submittedName>
        <fullName evidence="1">Uncharacterized protein</fullName>
    </submittedName>
</protein>
<evidence type="ECO:0000313" key="2">
    <source>
        <dbReference type="Proteomes" id="UP001054837"/>
    </source>
</evidence>
<comment type="caution">
    <text evidence="1">The sequence shown here is derived from an EMBL/GenBank/DDBJ whole genome shotgun (WGS) entry which is preliminary data.</text>
</comment>
<evidence type="ECO:0000313" key="1">
    <source>
        <dbReference type="EMBL" id="GIY55933.1"/>
    </source>
</evidence>
<accession>A0AAV4UDU3</accession>
<proteinExistence type="predicted"/>
<keyword evidence="2" id="KW-1185">Reference proteome</keyword>
<name>A0AAV4UDU3_9ARAC</name>
<organism evidence="1 2">
    <name type="scientific">Caerostris darwini</name>
    <dbReference type="NCBI Taxonomy" id="1538125"/>
    <lineage>
        <taxon>Eukaryota</taxon>
        <taxon>Metazoa</taxon>
        <taxon>Ecdysozoa</taxon>
        <taxon>Arthropoda</taxon>
        <taxon>Chelicerata</taxon>
        <taxon>Arachnida</taxon>
        <taxon>Araneae</taxon>
        <taxon>Araneomorphae</taxon>
        <taxon>Entelegynae</taxon>
        <taxon>Araneoidea</taxon>
        <taxon>Araneidae</taxon>
        <taxon>Caerostris</taxon>
    </lineage>
</organism>
<dbReference type="Proteomes" id="UP001054837">
    <property type="component" value="Unassembled WGS sequence"/>
</dbReference>
<dbReference type="AlphaFoldDB" id="A0AAV4UDU3"/>